<dbReference type="PROSITE" id="PS51257">
    <property type="entry name" value="PROKAR_LIPOPROTEIN"/>
    <property type="match status" value="1"/>
</dbReference>
<evidence type="ECO:0000313" key="2">
    <source>
        <dbReference type="EMBL" id="MCM2370729.1"/>
    </source>
</evidence>
<dbReference type="EMBL" id="JAMQBK010000024">
    <property type="protein sequence ID" value="MCM2370729.1"/>
    <property type="molecule type" value="Genomic_DNA"/>
</dbReference>
<gene>
    <name evidence="2" type="ORF">NB063_08935</name>
</gene>
<keyword evidence="1" id="KW-0732">Signal</keyword>
<reference evidence="2 3" key="1">
    <citation type="journal article" date="2022" name="Syst. Appl. Microbiol.">
        <title>Rhodopirellula aestuarii sp. nov., a novel member of the genus Rhodopirellula isolated from brackish sediments collected in the Tagus River estuary, Portugal.</title>
        <authorList>
            <person name="Vitorino I.R."/>
            <person name="Klimek D."/>
            <person name="Calusinska M."/>
            <person name="Lobo-da-Cunha A."/>
            <person name="Vasconcelos V."/>
            <person name="Lage O.M."/>
        </authorList>
    </citation>
    <scope>NUCLEOTIDE SEQUENCE [LARGE SCALE GENOMIC DNA]</scope>
    <source>
        <strain evidence="2 3">ICT_H3.1</strain>
    </source>
</reference>
<evidence type="ECO:0000256" key="1">
    <source>
        <dbReference type="SAM" id="SignalP"/>
    </source>
</evidence>
<comment type="caution">
    <text evidence="2">The sequence shown here is derived from an EMBL/GenBank/DDBJ whole genome shotgun (WGS) entry which is preliminary data.</text>
</comment>
<protein>
    <submittedName>
        <fullName evidence="2">RND transporter</fullName>
    </submittedName>
</protein>
<organism evidence="2 3">
    <name type="scientific">Aporhodopirellula aestuarii</name>
    <dbReference type="NCBI Taxonomy" id="2950107"/>
    <lineage>
        <taxon>Bacteria</taxon>
        <taxon>Pseudomonadati</taxon>
        <taxon>Planctomycetota</taxon>
        <taxon>Planctomycetia</taxon>
        <taxon>Pirellulales</taxon>
        <taxon>Pirellulaceae</taxon>
        <taxon>Aporhodopirellula</taxon>
    </lineage>
</organism>
<sequence>MNWIKDFRGLSLAGLAAAAVVLAGCSKSDVVTEPGSSEPVAATNVDHSHGGWWCVEHGVPEGDCALCDKTLVSKFKEDGDWCDEHDRPESQCFICSPKRFDKFAATYEAKTGHKPPQPTE</sequence>
<feature type="signal peptide" evidence="1">
    <location>
        <begin position="1"/>
        <end position="23"/>
    </location>
</feature>
<feature type="chain" id="PRO_5047175044" evidence="1">
    <location>
        <begin position="24"/>
        <end position="120"/>
    </location>
</feature>
<keyword evidence="3" id="KW-1185">Reference proteome</keyword>
<name>A0ABT0U1F6_9BACT</name>
<proteinExistence type="predicted"/>
<accession>A0ABT0U1F6</accession>
<dbReference type="Proteomes" id="UP001202961">
    <property type="component" value="Unassembled WGS sequence"/>
</dbReference>
<evidence type="ECO:0000313" key="3">
    <source>
        <dbReference type="Proteomes" id="UP001202961"/>
    </source>
</evidence>